<dbReference type="EMBL" id="JAJKFT010000010">
    <property type="protein sequence ID" value="MCC9632193.1"/>
    <property type="molecule type" value="Genomic_DNA"/>
</dbReference>
<sequence>MPLLALTTRKGLLLVRDDGDRFALESESFLGARMSITAQDPRDGTLYACLDHGHWGVKFHRSADLGKTWTELEAPKYPEGSEIRPGDPAVLKYLWAVGFPSDKRPGTFYLGSEPGGLFELAEQGAASQLNDALWNHPSRPEFWFGGGRDEAGIHSICIDPNDDDRMLVGVSCCGVFETRDGGKSWTHRNKGLKAEFMPNPDVEFGHDPHLLVQCRTQPHKLWQQNHCGVFHSDDYGENWQDVSQPDVGVKFGFTVVVDPDDGDTAWVVPATSDEKRVAIDRALFVAHTTDGGKTWRKYREGLPQEHVYDFAYRHGMSLCGDHLALATAGGSFYTSSDRGETWRTFSSQLPPIYAVTHIDESLVA</sequence>
<dbReference type="Gene3D" id="2.130.10.10">
    <property type="entry name" value="YVTN repeat-like/Quinoprotein amine dehydrogenase"/>
    <property type="match status" value="1"/>
</dbReference>
<dbReference type="InterPro" id="IPR015943">
    <property type="entry name" value="WD40/YVTN_repeat-like_dom_sf"/>
</dbReference>
<dbReference type="InterPro" id="IPR052025">
    <property type="entry name" value="Xyloglucanase_GH74"/>
</dbReference>
<dbReference type="GO" id="GO:0010411">
    <property type="term" value="P:xyloglucan metabolic process"/>
    <property type="evidence" value="ECO:0007669"/>
    <property type="project" value="TreeGrafter"/>
</dbReference>
<comment type="caution">
    <text evidence="1">The sequence shown here is derived from an EMBL/GenBank/DDBJ whole genome shotgun (WGS) entry which is preliminary data.</text>
</comment>
<keyword evidence="2" id="KW-1185">Reference proteome</keyword>
<evidence type="ECO:0008006" key="3">
    <source>
        <dbReference type="Google" id="ProtNLM"/>
    </source>
</evidence>
<dbReference type="Proteomes" id="UP001139103">
    <property type="component" value="Unassembled WGS sequence"/>
</dbReference>
<dbReference type="PANTHER" id="PTHR43739">
    <property type="entry name" value="XYLOGLUCANASE (EUROFUNG)"/>
    <property type="match status" value="1"/>
</dbReference>
<name>A0A9X1MRG4_9BACT</name>
<reference evidence="1" key="1">
    <citation type="submission" date="2021-11" db="EMBL/GenBank/DDBJ databases">
        <title>Genome sequence.</title>
        <authorList>
            <person name="Sun Q."/>
        </authorList>
    </citation>
    <scope>NUCLEOTIDE SEQUENCE</scope>
    <source>
        <strain evidence="1">JC732</strain>
    </source>
</reference>
<evidence type="ECO:0000313" key="1">
    <source>
        <dbReference type="EMBL" id="MCC9632193.1"/>
    </source>
</evidence>
<dbReference type="AlphaFoldDB" id="A0A9X1MRG4"/>
<accession>A0A9X1MRG4</accession>
<dbReference type="SUPFAM" id="SSF110296">
    <property type="entry name" value="Oligoxyloglucan reducing end-specific cellobiohydrolase"/>
    <property type="match status" value="1"/>
</dbReference>
<dbReference type="RefSeq" id="WP_230225049.1">
    <property type="nucleotide sequence ID" value="NZ_JAJKFT010000010.1"/>
</dbReference>
<dbReference type="CDD" id="cd15482">
    <property type="entry name" value="Sialidase_non-viral"/>
    <property type="match status" value="1"/>
</dbReference>
<gene>
    <name evidence="1" type="ORF">LOC68_27680</name>
</gene>
<dbReference type="PANTHER" id="PTHR43739:SF5">
    <property type="entry name" value="EXO-ALPHA-SIALIDASE"/>
    <property type="match status" value="1"/>
</dbReference>
<proteinExistence type="predicted"/>
<evidence type="ECO:0000313" key="2">
    <source>
        <dbReference type="Proteomes" id="UP001139103"/>
    </source>
</evidence>
<organism evidence="1 2">
    <name type="scientific">Blastopirellula sediminis</name>
    <dbReference type="NCBI Taxonomy" id="2894196"/>
    <lineage>
        <taxon>Bacteria</taxon>
        <taxon>Pseudomonadati</taxon>
        <taxon>Planctomycetota</taxon>
        <taxon>Planctomycetia</taxon>
        <taxon>Pirellulales</taxon>
        <taxon>Pirellulaceae</taxon>
        <taxon>Blastopirellula</taxon>
    </lineage>
</organism>
<protein>
    <recommendedName>
        <fullName evidence="3">Glycosyl hydrolase</fullName>
    </recommendedName>
</protein>